<dbReference type="AlphaFoldDB" id="A0A1C3EBX1"/>
<gene>
    <name evidence="1" type="ORF">A6X21_05520</name>
</gene>
<proteinExistence type="predicted"/>
<name>A0A1C3EBX1_9PLAN</name>
<accession>A0A1C3EBX1</accession>
<comment type="caution">
    <text evidence="1">The sequence shown here is derived from an EMBL/GenBank/DDBJ whole genome shotgun (WGS) entry which is preliminary data.</text>
</comment>
<reference evidence="1 2" key="1">
    <citation type="submission" date="2016-05" db="EMBL/GenBank/DDBJ databases">
        <title>Genomic and physiological characterization of Planctopirus sp. isolated from fresh water lake.</title>
        <authorList>
            <person name="Subhash Y."/>
            <person name="Ramana C."/>
        </authorList>
    </citation>
    <scope>NUCLEOTIDE SEQUENCE [LARGE SCALE GENOMIC DNA]</scope>
    <source>
        <strain evidence="1 2">JC280</strain>
    </source>
</reference>
<organism evidence="1 2">
    <name type="scientific">Planctopirus hydrillae</name>
    <dbReference type="NCBI Taxonomy" id="1841610"/>
    <lineage>
        <taxon>Bacteria</taxon>
        <taxon>Pseudomonadati</taxon>
        <taxon>Planctomycetota</taxon>
        <taxon>Planctomycetia</taxon>
        <taxon>Planctomycetales</taxon>
        <taxon>Planctomycetaceae</taxon>
        <taxon>Planctopirus</taxon>
    </lineage>
</organism>
<evidence type="ECO:0000313" key="1">
    <source>
        <dbReference type="EMBL" id="ODA30742.1"/>
    </source>
</evidence>
<protein>
    <submittedName>
        <fullName evidence="1">Uncharacterized protein</fullName>
    </submittedName>
</protein>
<keyword evidence="2" id="KW-1185">Reference proteome</keyword>
<sequence>MIVDDHPIAALRTIANRKLQFDIGHAVLFLADDPFQAPLGQECGLLHLIPTSQAAPVRQKLHKH</sequence>
<dbReference type="Proteomes" id="UP000094828">
    <property type="component" value="Unassembled WGS sequence"/>
</dbReference>
<evidence type="ECO:0000313" key="2">
    <source>
        <dbReference type="Proteomes" id="UP000094828"/>
    </source>
</evidence>
<dbReference type="EMBL" id="LYDR01000103">
    <property type="protein sequence ID" value="ODA30742.1"/>
    <property type="molecule type" value="Genomic_DNA"/>
</dbReference>